<dbReference type="Proteomes" id="UP000070544">
    <property type="component" value="Unassembled WGS sequence"/>
</dbReference>
<organism evidence="2 3">
    <name type="scientific">Gonapodya prolifera (strain JEL478)</name>
    <name type="common">Monoblepharis prolifera</name>
    <dbReference type="NCBI Taxonomy" id="1344416"/>
    <lineage>
        <taxon>Eukaryota</taxon>
        <taxon>Fungi</taxon>
        <taxon>Fungi incertae sedis</taxon>
        <taxon>Chytridiomycota</taxon>
        <taxon>Chytridiomycota incertae sedis</taxon>
        <taxon>Monoblepharidomycetes</taxon>
        <taxon>Monoblepharidales</taxon>
        <taxon>Gonapodyaceae</taxon>
        <taxon>Gonapodya</taxon>
    </lineage>
</organism>
<sequence length="187" mass="21195">MRISKPHSALLNCKGNDVNFFVKTSSLLPFPLPRTQKLLQKGRFRLLVDETLSSPEAMFETESTRTLYSIAVGKRRPAIGGDERASSIGISKTLRSLPSVAALENDPFQINPCKLLCRVCRSHFISATTLAGTFRDSSDETPKEDPKEEEEEQMERIRVVMAEERRLREEEQNKKAVCGRRGLRLMQ</sequence>
<evidence type="ECO:0000256" key="1">
    <source>
        <dbReference type="SAM" id="MobiDB-lite"/>
    </source>
</evidence>
<protein>
    <submittedName>
        <fullName evidence="2">Uncharacterized protein</fullName>
    </submittedName>
</protein>
<dbReference type="EMBL" id="KQ965748">
    <property type="protein sequence ID" value="KXS17173.1"/>
    <property type="molecule type" value="Genomic_DNA"/>
</dbReference>
<feature type="region of interest" description="Disordered" evidence="1">
    <location>
        <begin position="134"/>
        <end position="155"/>
    </location>
</feature>
<dbReference type="AlphaFoldDB" id="A0A139AL04"/>
<name>A0A139AL04_GONPJ</name>
<proteinExistence type="predicted"/>
<reference evidence="2 3" key="1">
    <citation type="journal article" date="2015" name="Genome Biol. Evol.">
        <title>Phylogenomic analyses indicate that early fungi evolved digesting cell walls of algal ancestors of land plants.</title>
        <authorList>
            <person name="Chang Y."/>
            <person name="Wang S."/>
            <person name="Sekimoto S."/>
            <person name="Aerts A.L."/>
            <person name="Choi C."/>
            <person name="Clum A."/>
            <person name="LaButti K.M."/>
            <person name="Lindquist E.A."/>
            <person name="Yee Ngan C."/>
            <person name="Ohm R.A."/>
            <person name="Salamov A.A."/>
            <person name="Grigoriev I.V."/>
            <person name="Spatafora J.W."/>
            <person name="Berbee M.L."/>
        </authorList>
    </citation>
    <scope>NUCLEOTIDE SEQUENCE [LARGE SCALE GENOMIC DNA]</scope>
    <source>
        <strain evidence="2 3">JEL478</strain>
    </source>
</reference>
<gene>
    <name evidence="2" type="ORF">M427DRAFT_264615</name>
</gene>
<evidence type="ECO:0000313" key="3">
    <source>
        <dbReference type="Proteomes" id="UP000070544"/>
    </source>
</evidence>
<accession>A0A139AL04</accession>
<evidence type="ECO:0000313" key="2">
    <source>
        <dbReference type="EMBL" id="KXS17173.1"/>
    </source>
</evidence>
<keyword evidence="3" id="KW-1185">Reference proteome</keyword>
<feature type="compositionally biased region" description="Basic and acidic residues" evidence="1">
    <location>
        <begin position="136"/>
        <end position="146"/>
    </location>
</feature>